<keyword evidence="2" id="KW-0378">Hydrolase</keyword>
<proteinExistence type="predicted"/>
<protein>
    <submittedName>
        <fullName evidence="2">Zinc metalloprotease, putative</fullName>
    </submittedName>
</protein>
<dbReference type="Gene3D" id="3.30.830.10">
    <property type="entry name" value="Metalloenzyme, LuxS/M16 peptidase-like"/>
    <property type="match status" value="1"/>
</dbReference>
<gene>
    <name evidence="2" type="ORF">Pmar_PMAR002098</name>
</gene>
<dbReference type="GO" id="GO:0046872">
    <property type="term" value="F:metal ion binding"/>
    <property type="evidence" value="ECO:0007669"/>
    <property type="project" value="InterPro"/>
</dbReference>
<organism evidence="3">
    <name type="scientific">Perkinsus marinus (strain ATCC 50983 / TXsc)</name>
    <dbReference type="NCBI Taxonomy" id="423536"/>
    <lineage>
        <taxon>Eukaryota</taxon>
        <taxon>Sar</taxon>
        <taxon>Alveolata</taxon>
        <taxon>Perkinsozoa</taxon>
        <taxon>Perkinsea</taxon>
        <taxon>Perkinsida</taxon>
        <taxon>Perkinsidae</taxon>
        <taxon>Perkinsus</taxon>
    </lineage>
</organism>
<dbReference type="InterPro" id="IPR011249">
    <property type="entry name" value="Metalloenz_LuxS/M16"/>
</dbReference>
<dbReference type="EMBL" id="GG686808">
    <property type="protein sequence ID" value="EEQ98278.1"/>
    <property type="molecule type" value="Genomic_DNA"/>
</dbReference>
<sequence>MHGFTLVQSSTIPDISAQLYVFDHDQSGARLITLSNSDSNKAFGAAFPTPPEDNSGVAHVLEHSVLCGSRSYPTKDPFATLLQSSHQTFLNALTYPDRTCYPVASCNGQDLYNLADVYIDSLLHPKVVEEDYIIRQEGWRVQPGEAPEETSTLQGVVYNEMKGVYSSADMLHYRMIGRALNPENCYRFDSGGDPGCIPRELNQEGLVEFYKAHYHPGRGLFWFYGDGEVGKQVEWLSGKLGEYNRPKSSLDFDNAQKYMQL</sequence>
<keyword evidence="2" id="KW-0645">Protease</keyword>
<keyword evidence="3" id="KW-1185">Reference proteome</keyword>
<dbReference type="OMA" id="LEHEDIH"/>
<dbReference type="InterPro" id="IPR011765">
    <property type="entry name" value="Pept_M16_N"/>
</dbReference>
<dbReference type="PANTHER" id="PTHR43016:SF13">
    <property type="entry name" value="PRESEQUENCE PROTEASE, MITOCHONDRIAL"/>
    <property type="match status" value="1"/>
</dbReference>
<dbReference type="Pfam" id="PF00675">
    <property type="entry name" value="Peptidase_M16"/>
    <property type="match status" value="1"/>
</dbReference>
<dbReference type="GO" id="GO:0016485">
    <property type="term" value="P:protein processing"/>
    <property type="evidence" value="ECO:0007669"/>
    <property type="project" value="TreeGrafter"/>
</dbReference>
<feature type="domain" description="Peptidase M16 N-terminal" evidence="1">
    <location>
        <begin position="51"/>
        <end position="130"/>
    </location>
</feature>
<dbReference type="OrthoDB" id="311076at2759"/>
<dbReference type="RefSeq" id="XP_002765561.1">
    <property type="nucleotide sequence ID" value="XM_002765515.1"/>
</dbReference>
<dbReference type="PANTHER" id="PTHR43016">
    <property type="entry name" value="PRESEQUENCE PROTEASE"/>
    <property type="match status" value="1"/>
</dbReference>
<evidence type="ECO:0000313" key="2">
    <source>
        <dbReference type="EMBL" id="EEQ98278.1"/>
    </source>
</evidence>
<dbReference type="Proteomes" id="UP000007800">
    <property type="component" value="Unassembled WGS sequence"/>
</dbReference>
<accession>C5LYP0</accession>
<dbReference type="InParanoid" id="C5LYP0"/>
<dbReference type="AlphaFoldDB" id="C5LYP0"/>
<keyword evidence="2" id="KW-0482">Metalloprotease</keyword>
<evidence type="ECO:0000259" key="1">
    <source>
        <dbReference type="Pfam" id="PF00675"/>
    </source>
</evidence>
<dbReference type="GeneID" id="9040719"/>
<dbReference type="GO" id="GO:0004222">
    <property type="term" value="F:metalloendopeptidase activity"/>
    <property type="evidence" value="ECO:0007669"/>
    <property type="project" value="TreeGrafter"/>
</dbReference>
<name>C5LYP0_PERM5</name>
<reference evidence="2 3" key="1">
    <citation type="submission" date="2008-07" db="EMBL/GenBank/DDBJ databases">
        <authorList>
            <person name="El-Sayed N."/>
            <person name="Caler E."/>
            <person name="Inman J."/>
            <person name="Amedeo P."/>
            <person name="Hass B."/>
            <person name="Wortman J."/>
        </authorList>
    </citation>
    <scope>NUCLEOTIDE SEQUENCE [LARGE SCALE GENOMIC DNA]</scope>
    <source>
        <strain evidence="3">ATCC 50983 / TXsc</strain>
    </source>
</reference>
<evidence type="ECO:0000313" key="3">
    <source>
        <dbReference type="Proteomes" id="UP000007800"/>
    </source>
</evidence>
<dbReference type="SUPFAM" id="SSF63411">
    <property type="entry name" value="LuxS/MPP-like metallohydrolase"/>
    <property type="match status" value="1"/>
</dbReference>
<dbReference type="MEROPS" id="M16.012"/>